<feature type="region of interest" description="Disordered" evidence="5">
    <location>
        <begin position="2194"/>
        <end position="2302"/>
    </location>
</feature>
<dbReference type="PROSITE" id="PS51891">
    <property type="entry name" value="CENP_V_GFA"/>
    <property type="match status" value="1"/>
</dbReference>
<feature type="compositionally biased region" description="Basic and acidic residues" evidence="5">
    <location>
        <begin position="1748"/>
        <end position="1765"/>
    </location>
</feature>
<dbReference type="InterPro" id="IPR011057">
    <property type="entry name" value="Mss4-like_sf"/>
</dbReference>
<feature type="compositionally biased region" description="Acidic residues" evidence="5">
    <location>
        <begin position="2040"/>
        <end position="2050"/>
    </location>
</feature>
<evidence type="ECO:0000313" key="8">
    <source>
        <dbReference type="Proteomes" id="UP000073492"/>
    </source>
</evidence>
<dbReference type="InterPro" id="IPR006913">
    <property type="entry name" value="CENP-V/GFA"/>
</dbReference>
<feature type="compositionally biased region" description="Low complexity" evidence="5">
    <location>
        <begin position="2987"/>
        <end position="3004"/>
    </location>
</feature>
<dbReference type="OrthoDB" id="2248459at2759"/>
<feature type="region of interest" description="Disordered" evidence="5">
    <location>
        <begin position="2682"/>
        <end position="2711"/>
    </location>
</feature>
<feature type="compositionally biased region" description="Polar residues" evidence="5">
    <location>
        <begin position="1945"/>
        <end position="1972"/>
    </location>
</feature>
<dbReference type="Pfam" id="PF22669">
    <property type="entry name" value="Exo_endo_phos2"/>
    <property type="match status" value="1"/>
</dbReference>
<feature type="compositionally biased region" description="Basic residues" evidence="5">
    <location>
        <begin position="1778"/>
        <end position="1789"/>
    </location>
</feature>
<dbReference type="GO" id="GO:0004439">
    <property type="term" value="F:phosphatidylinositol-4,5-bisphosphate 5-phosphatase activity"/>
    <property type="evidence" value="ECO:0007669"/>
    <property type="project" value="TreeGrafter"/>
</dbReference>
<evidence type="ECO:0000256" key="3">
    <source>
        <dbReference type="ARBA" id="ARBA00022833"/>
    </source>
</evidence>
<feature type="compositionally biased region" description="Low complexity" evidence="5">
    <location>
        <begin position="2220"/>
        <end position="2235"/>
    </location>
</feature>
<feature type="coiled-coil region" evidence="4">
    <location>
        <begin position="2772"/>
        <end position="2929"/>
    </location>
</feature>
<feature type="compositionally biased region" description="Basic and acidic residues" evidence="5">
    <location>
        <begin position="1603"/>
        <end position="1624"/>
    </location>
</feature>
<name>A0A139GZS8_9PEZI</name>
<feature type="compositionally biased region" description="Polar residues" evidence="5">
    <location>
        <begin position="2163"/>
        <end position="2180"/>
    </location>
</feature>
<feature type="region of interest" description="Disordered" evidence="5">
    <location>
        <begin position="1603"/>
        <end position="1626"/>
    </location>
</feature>
<feature type="compositionally biased region" description="Polar residues" evidence="5">
    <location>
        <begin position="96"/>
        <end position="105"/>
    </location>
</feature>
<evidence type="ECO:0000313" key="7">
    <source>
        <dbReference type="EMBL" id="KXS95659.1"/>
    </source>
</evidence>
<dbReference type="Gene3D" id="3.90.1590.10">
    <property type="entry name" value="glutathione-dependent formaldehyde- activating enzyme (gfa)"/>
    <property type="match status" value="1"/>
</dbReference>
<gene>
    <name evidence="7" type="ORF">AC579_8397</name>
</gene>
<feature type="region of interest" description="Disordered" evidence="5">
    <location>
        <begin position="1399"/>
        <end position="1425"/>
    </location>
</feature>
<dbReference type="Gene3D" id="2.130.10.10">
    <property type="entry name" value="YVTN repeat-like/Quinoprotein amine dehydrogenase"/>
    <property type="match status" value="1"/>
</dbReference>
<evidence type="ECO:0000259" key="6">
    <source>
        <dbReference type="PROSITE" id="PS51891"/>
    </source>
</evidence>
<dbReference type="GO" id="GO:0046872">
    <property type="term" value="F:metal ion binding"/>
    <property type="evidence" value="ECO:0007669"/>
    <property type="project" value="UniProtKB-KW"/>
</dbReference>
<feature type="compositionally biased region" description="Polar residues" evidence="5">
    <location>
        <begin position="131"/>
        <end position="145"/>
    </location>
</feature>
<keyword evidence="8" id="KW-1185">Reference proteome</keyword>
<accession>A0A139GZS8</accession>
<dbReference type="SMART" id="SM00128">
    <property type="entry name" value="IPPc"/>
    <property type="match status" value="1"/>
</dbReference>
<evidence type="ECO:0000256" key="1">
    <source>
        <dbReference type="ARBA" id="ARBA00005495"/>
    </source>
</evidence>
<dbReference type="InterPro" id="IPR036691">
    <property type="entry name" value="Endo/exonu/phosph_ase_sf"/>
</dbReference>
<feature type="compositionally biased region" description="Low complexity" evidence="5">
    <location>
        <begin position="1766"/>
        <end position="1777"/>
    </location>
</feature>
<dbReference type="Pfam" id="PF11496">
    <property type="entry name" value="HDA2-3"/>
    <property type="match status" value="1"/>
</dbReference>
<dbReference type="SUPFAM" id="SSF51316">
    <property type="entry name" value="Mss4-like"/>
    <property type="match status" value="1"/>
</dbReference>
<feature type="compositionally biased region" description="Polar residues" evidence="5">
    <location>
        <begin position="9"/>
        <end position="20"/>
    </location>
</feature>
<organism evidence="7 8">
    <name type="scientific">Pseudocercospora musae</name>
    <dbReference type="NCBI Taxonomy" id="113226"/>
    <lineage>
        <taxon>Eukaryota</taxon>
        <taxon>Fungi</taxon>
        <taxon>Dikarya</taxon>
        <taxon>Ascomycota</taxon>
        <taxon>Pezizomycotina</taxon>
        <taxon>Dothideomycetes</taxon>
        <taxon>Dothideomycetidae</taxon>
        <taxon>Mycosphaerellales</taxon>
        <taxon>Mycosphaerellaceae</taxon>
        <taxon>Pseudocercospora</taxon>
    </lineage>
</organism>
<dbReference type="PANTHER" id="PTHR11200">
    <property type="entry name" value="INOSITOL 5-PHOSPHATASE"/>
    <property type="match status" value="1"/>
</dbReference>
<evidence type="ECO:0000256" key="2">
    <source>
        <dbReference type="ARBA" id="ARBA00022723"/>
    </source>
</evidence>
<sequence>MEGQGDGPDTSSIKPISSLRSRFESLGKEQDNAPPSPTVGSRPGANGTAFVGRPKTTAGDVKSIAPGLPTVGSAQAMLAPTPRMPQPQTPRPVSMRATSPKQSSPPLLAVTSPKSPRSPHKAFSVDLRPSGGSSPLQPLTPNRTGESMGKAHSRNISRSATPALEARMNAFLQAADTQAVHRSEELSKSAQPESKPQVELKPETASAPSAPPPVNRAAKPKVPVKPTLLAQKTGNNNLAAPEPNAELSDQSASPFSTPPSSGGSSPAITKDAQAKGTHARNESNASAVNRVRQDSDASWVTRLRGDSDASGSNASFVEPSSLPDSWMPHTVTRTGTMPSRYRNMPGRDGRPQEDILEDRPRLPMRPELQVRSGRVSPPKTRSGRTSPLKSHMLPPKRSVDGLKRAAADLESGPRIPAVPKVNTRSALTQGFDRKGSVASSTASPSVTTPIQPPALPAPRRSVDRRREPPPPPPSSVPTTPITNGVTRPSKDDYEDFQPQSLSREGTGLNDFPDGTKANRRAPKFKQRPWQIPTEYDTRLFAVCGEYACTTGYITKAWNFRTGEQLLNMEHRENIKVTSLVFKPSPDVEDEGKRIWLGTNAGDIHEVDIDSQSLVKTKSNVHTRREVIRMFRYASELWTLDDGGELYVWKPDHKGMPSLDSQYNNWRVPKGHSFSMAVGHQLWYATGKEIRVFMPGANSDTEFQLTRTPLSQSGTGDVTSGATLNHQQDLIYFGHSDGKCSIYNRRDFSCQAIVNVSVYRISSLAGVGEYVWAGYSTGMAYVYDTSTTPWTVKKDWKAHDKQICSIIADPSAMWKMGRLNVITLGLDNLLKIWDGMLQDDWLEARMSARDSDYCAFRELTAAVMTWNAGAAKPSYLQHSREDSNFLREYLSWRKSPDIFVFGFQELVDLEDKKVTAKSFFKKSKKEPDVQQHMSHQYRAWRDHLGKCMDDYMPTDQTYTLLHTASMVGLFTCVFVKSAERSRIRYVHTAEVKRGMGGMHGNKGAIIVRMVLDDSSLCFINCHLAAGQTQTMHRNNDIAEILEANALPSYPLNDGEVATHTDVFAAGGDGSMIMDHEICILNGDLNYRIDTMGRDSVIKHIQQGNLARLLERDQLLLSRRKNAGFRLRAFIESPINFAPTYKYNVHTDEYDTSEKRRSPAWCDRILYRGVGKVKMDEYRRWDQIRVSDHRPVSGHFRLRVKSVDGDKREMVWDKCVEEFEGVRQRIARAAQLEYLTNVLGVSNKDASIVMPCSCNIRESVWRVSQVCLEAFEAALSFSIKVAETSVGDKFRCRLVLSFSQAMSTTSRAKKKIRKSSRVFVGALNGERGKRQSFLSSPRVVALTTRRSRAALRAPSALLDQPPYMITTRALRPAFQHIERTTLLSSHIRRALPPAVQAPIKRPFTASKMGPQEKSATNGDPHHDRPAKVEDWKKRAPYRVHESNEHFEHRYEASCHCGKVQYELSREVPLDSKLCHCTTCQTQHAAPFQWAAIFHKDDINFRDGHHHLEWYDPTSKSVEHKLPCKVRCSYCHSPIMDEGRNMILLFPSLIHFKSEQDKKNFKPRLHMFYGQRVMDIPDGLPKWTGLNEDSELIEDSPPDMVRELERKRMKEQKDQVEKENNPYDSSHHPLRAQPEWLLKGSAWVRQPLLPPGREPRKIQVCRSLSPTPNNHAFIRRRSAMVDDLTEVAATSHPHGDFDAESEYQIRSILDETATQYHIDWADHPVTGESYPSTWEPKRNANQAAIDDWERQKAERRAGNTVLTRDKANKSSTASAASAPAPKKKRGRRRKIVRSSSPVESSYRPSEPIQTPQVEPQVEPQSSAPAPEPESEPEPEIGESQQTTGGAEQSADSQQPIPEPASSTSVPPEGAVVQLSDPPSSWAKGAYERVTSSRPSTSKDPAEGPSSAPNPGTELLQSSGSEAEHRASSAAPNTASEVIPKSAEEPSDKSLSQFIPDSQSQQDISGLTNLSQTVGQRQGEGADAQEDDQEPSISQEQPLSAAEEHQDPDPQVLSPIHPNRQTPAEAGVGQERRPSFAEKQQDEPSTELNDELAEEVAVKSLSSRQSVSQSSEHIETTASTQRDEVQAPTHEILPPSRGESTSGEQRDTVIISSPEDNTGQSSQPVSSFQSGTPPRTADFEPPPAGQRPLSSSLANRATPGRPVRVHQPTSPVENSSSFPFQTQLPLDVQNIKTAGLGHSPAARAAVRPRLPPAVSNDQSVASNRSPSSSPLPSLPSRPLGTLGESAPQPFGTFSSSVTPNQSSMDSSPKRERVSFAAELKAKRDQRKASSRRSFTPTPSINMEQPASALPVGIRNAVAASQAAAQAGRLASPLADFENTRSPSMVPAVEPSPVITKEKMNTSERYETLLPQAQNHDDLLPRQNGVRSEHETMKPARGIENTEEARAFTLPVAPSPLQRDQYQENIYYESDLMKRFLEERHPSPELIAEADRFLDRLRDIAMHPDLINPETLSQKTEPERQAKWDVKCSAKFHFLDELINRLQGRAKNTHIAIVAKGQRLPSMVENFLNGTYVPNRGVSRRLGEDPDFGSTEGVRISVVDLDAGLSPELLRPVDLVIAMDASVDAKDPRIRALRKQTSDGDAWSILLTLVLPRTVEHMELCLHKNLPASVATRMLMKATKELKFEAGRLEGTQAPVKDAATIIADYLDDENATEWPLAGLSQLEELDSQTETEIDPSASHETGTSGASKRPLEEMDVDNVNDTSKRARQLSPEVPTMPSTINPQDIELTHVSDSLEKNATADGGHATVPASSVSTTEQQLRDLLQNAQDRLDEHVKALEDLQYRHEDQRKKLVEVTRDRDRANNTAQLAVQRTTGSDASNATLRAERTQLKEALAEANKRLLEHSVPERTEFEQLRVLMEQAKIDKDKAEKRTEATQKDLEWTRSMYQDTSSRAIELANQTRDLENRLAVALNKAQGEAARAREISVHGHNKALEQENSRLRLMLGNRDAALKFKDEEITRLKDSGRGRLGPRQSSVPPRSPRMGSSPMKGRGSRATSPAAGDVVVKKFLHPLRQGG</sequence>
<reference evidence="7 8" key="1">
    <citation type="submission" date="2015-07" db="EMBL/GenBank/DDBJ databases">
        <title>Comparative genomics of the Sigatoka disease complex on banana suggests a link between parallel evolutionary changes in Pseudocercospora fijiensis and Pseudocercospora eumusae and increased virulence on the banana host.</title>
        <authorList>
            <person name="Chang T.-C."/>
            <person name="Salvucci A."/>
            <person name="Crous P.W."/>
            <person name="Stergiopoulos I."/>
        </authorList>
    </citation>
    <scope>NUCLEOTIDE SEQUENCE [LARGE SCALE GENOMIC DNA]</scope>
    <source>
        <strain evidence="7 8">CBS 116634</strain>
    </source>
</reference>
<proteinExistence type="inferred from homology"/>
<protein>
    <recommendedName>
        <fullName evidence="6">CENP-V/GFA domain-containing protein</fullName>
    </recommendedName>
</protein>
<dbReference type="GO" id="GO:0070823">
    <property type="term" value="C:HDA1 complex"/>
    <property type="evidence" value="ECO:0007669"/>
    <property type="project" value="InterPro"/>
</dbReference>
<dbReference type="Pfam" id="PF04828">
    <property type="entry name" value="GFA"/>
    <property type="match status" value="1"/>
</dbReference>
<feature type="compositionally biased region" description="Low complexity" evidence="5">
    <location>
        <begin position="1790"/>
        <end position="1821"/>
    </location>
</feature>
<keyword evidence="2" id="KW-0479">Metal-binding</keyword>
<comment type="caution">
    <text evidence="7">The sequence shown here is derived from an EMBL/GenBank/DDBJ whole genome shotgun (WGS) entry which is preliminary data.</text>
</comment>
<dbReference type="STRING" id="113226.A0A139GZS8"/>
<dbReference type="InterPro" id="IPR046985">
    <property type="entry name" value="IP5"/>
</dbReference>
<feature type="compositionally biased region" description="Basic and acidic residues" evidence="5">
    <location>
        <begin position="2026"/>
        <end position="2038"/>
    </location>
</feature>
<dbReference type="GO" id="GO:0046856">
    <property type="term" value="P:phosphatidylinositol dephosphorylation"/>
    <property type="evidence" value="ECO:0007669"/>
    <property type="project" value="InterPro"/>
</dbReference>
<dbReference type="GO" id="GO:0016846">
    <property type="term" value="F:carbon-sulfur lyase activity"/>
    <property type="evidence" value="ECO:0007669"/>
    <property type="project" value="InterPro"/>
</dbReference>
<evidence type="ECO:0000256" key="4">
    <source>
        <dbReference type="SAM" id="Coils"/>
    </source>
</evidence>
<feature type="region of interest" description="Disordered" evidence="5">
    <location>
        <begin position="1748"/>
        <end position="2180"/>
    </location>
</feature>
<dbReference type="SUPFAM" id="SSF56219">
    <property type="entry name" value="DNase I-like"/>
    <property type="match status" value="1"/>
</dbReference>
<comment type="similarity">
    <text evidence="1">Belongs to the Gfa family.</text>
</comment>
<feature type="compositionally biased region" description="Polar residues" evidence="5">
    <location>
        <begin position="1835"/>
        <end position="1862"/>
    </location>
</feature>
<feature type="compositionally biased region" description="Basic and acidic residues" evidence="5">
    <location>
        <begin position="397"/>
        <end position="407"/>
    </location>
</feature>
<dbReference type="InterPro" id="IPR036322">
    <property type="entry name" value="WD40_repeat_dom_sf"/>
</dbReference>
<dbReference type="InterPro" id="IPR000300">
    <property type="entry name" value="IPPc"/>
</dbReference>
<feature type="compositionally biased region" description="Polar residues" evidence="5">
    <location>
        <begin position="1886"/>
        <end position="1895"/>
    </location>
</feature>
<feature type="compositionally biased region" description="Polar residues" evidence="5">
    <location>
        <begin position="2106"/>
        <end position="2129"/>
    </location>
</feature>
<feature type="compositionally biased region" description="Polar residues" evidence="5">
    <location>
        <begin position="2247"/>
        <end position="2262"/>
    </location>
</feature>
<feature type="compositionally biased region" description="Low complexity" evidence="5">
    <location>
        <begin position="2056"/>
        <end position="2067"/>
    </location>
</feature>
<dbReference type="InterPro" id="IPR021006">
    <property type="entry name" value="Hda2/3"/>
</dbReference>
<feature type="compositionally biased region" description="Low complexity" evidence="5">
    <location>
        <begin position="235"/>
        <end position="267"/>
    </location>
</feature>
<dbReference type="EMBL" id="LFZO01000876">
    <property type="protein sequence ID" value="KXS95659.1"/>
    <property type="molecule type" value="Genomic_DNA"/>
</dbReference>
<evidence type="ECO:0000256" key="5">
    <source>
        <dbReference type="SAM" id="MobiDB-lite"/>
    </source>
</evidence>
<dbReference type="Gene3D" id="3.60.10.10">
    <property type="entry name" value="Endonuclease/exonuclease/phosphatase"/>
    <property type="match status" value="1"/>
</dbReference>
<dbReference type="Gene3D" id="3.40.50.12360">
    <property type="match status" value="1"/>
</dbReference>
<dbReference type="InterPro" id="IPR038609">
    <property type="entry name" value="HDA1_su2/3_sf"/>
</dbReference>
<feature type="region of interest" description="Disordered" evidence="5">
    <location>
        <begin position="1"/>
        <end position="525"/>
    </location>
</feature>
<feature type="compositionally biased region" description="Basic and acidic residues" evidence="5">
    <location>
        <begin position="345"/>
        <end position="361"/>
    </location>
</feature>
<keyword evidence="4" id="KW-0175">Coiled coil</keyword>
<dbReference type="InterPro" id="IPR015943">
    <property type="entry name" value="WD40/YVTN_repeat-like_dom_sf"/>
</dbReference>
<feature type="compositionally biased region" description="Basic and acidic residues" evidence="5">
    <location>
        <begin position="21"/>
        <end position="31"/>
    </location>
</feature>
<dbReference type="SUPFAM" id="SSF50978">
    <property type="entry name" value="WD40 repeat-like"/>
    <property type="match status" value="1"/>
</dbReference>
<keyword evidence="3" id="KW-0862">Zinc</keyword>
<feature type="compositionally biased region" description="Polar residues" evidence="5">
    <location>
        <begin position="1903"/>
        <end position="1917"/>
    </location>
</feature>
<feature type="compositionally biased region" description="Low complexity" evidence="5">
    <location>
        <begin position="436"/>
        <end position="449"/>
    </location>
</feature>
<feature type="domain" description="CENP-V/GFA" evidence="6">
    <location>
        <begin position="1448"/>
        <end position="1581"/>
    </location>
</feature>
<feature type="region of interest" description="Disordered" evidence="5">
    <location>
        <begin position="2974"/>
        <end position="3020"/>
    </location>
</feature>
<dbReference type="Proteomes" id="UP000073492">
    <property type="component" value="Unassembled WGS sequence"/>
</dbReference>
<feature type="compositionally biased region" description="Polar residues" evidence="5">
    <location>
        <begin position="2287"/>
        <end position="2300"/>
    </location>
</feature>
<dbReference type="FunFam" id="3.60.10.10:FF:000036">
    <property type="entry name" value="Inositol polyphosphate phosphatase, putative"/>
    <property type="match status" value="1"/>
</dbReference>
<dbReference type="PANTHER" id="PTHR11200:SF240">
    <property type="entry name" value="INOSITOL POLYPHOSPHATE 5-PHOSPHATASE C9G1.10C-RELATED"/>
    <property type="match status" value="1"/>
</dbReference>
<feature type="compositionally biased region" description="Low complexity" evidence="5">
    <location>
        <begin position="2196"/>
        <end position="2210"/>
    </location>
</feature>